<feature type="transmembrane region" description="Helical" evidence="6">
    <location>
        <begin position="50"/>
        <end position="69"/>
    </location>
</feature>
<feature type="transmembrane region" description="Helical" evidence="6">
    <location>
        <begin position="100"/>
        <end position="123"/>
    </location>
</feature>
<dbReference type="EMBL" id="QWET01000001">
    <property type="protein sequence ID" value="RIH67093.1"/>
    <property type="molecule type" value="Genomic_DNA"/>
</dbReference>
<evidence type="ECO:0000256" key="2">
    <source>
        <dbReference type="ARBA" id="ARBA00022448"/>
    </source>
</evidence>
<dbReference type="GO" id="GO:0016020">
    <property type="term" value="C:membrane"/>
    <property type="evidence" value="ECO:0007669"/>
    <property type="project" value="UniProtKB-SubCell"/>
</dbReference>
<gene>
    <name evidence="8" type="ORF">D1164_01285</name>
</gene>
<evidence type="ECO:0000256" key="5">
    <source>
        <dbReference type="ARBA" id="ARBA00023136"/>
    </source>
</evidence>
<comment type="subcellular location">
    <subcellularLocation>
        <location evidence="1">Membrane</location>
        <topology evidence="1">Multi-pass membrane protein</topology>
    </subcellularLocation>
</comment>
<keyword evidence="2" id="KW-0813">Transport</keyword>
<evidence type="ECO:0000256" key="6">
    <source>
        <dbReference type="SAM" id="Phobius"/>
    </source>
</evidence>
<dbReference type="RefSeq" id="WP_119348117.1">
    <property type="nucleotide sequence ID" value="NZ_QWET01000001.1"/>
</dbReference>
<protein>
    <submittedName>
        <fullName evidence="8">MFS transporter</fullName>
    </submittedName>
</protein>
<dbReference type="Gene3D" id="1.20.1250.20">
    <property type="entry name" value="MFS general substrate transporter like domains"/>
    <property type="match status" value="2"/>
</dbReference>
<dbReference type="InterPro" id="IPR020846">
    <property type="entry name" value="MFS_dom"/>
</dbReference>
<dbReference type="OrthoDB" id="9815624at2"/>
<keyword evidence="4 6" id="KW-1133">Transmembrane helix</keyword>
<dbReference type="SUPFAM" id="SSF103473">
    <property type="entry name" value="MFS general substrate transporter"/>
    <property type="match status" value="1"/>
</dbReference>
<reference evidence="8 9" key="1">
    <citation type="journal article" date="2015" name="Int. J. Syst. Evol. Microbiol.">
        <title>Mariniphaga sediminis sp. nov., isolated from coastal sediment.</title>
        <authorList>
            <person name="Wang F.Q."/>
            <person name="Shen Q.Y."/>
            <person name="Chen G.J."/>
            <person name="Du Z.J."/>
        </authorList>
    </citation>
    <scope>NUCLEOTIDE SEQUENCE [LARGE SCALE GENOMIC DNA]</scope>
    <source>
        <strain evidence="8 9">SY21</strain>
    </source>
</reference>
<dbReference type="Proteomes" id="UP000266441">
    <property type="component" value="Unassembled WGS sequence"/>
</dbReference>
<comment type="caution">
    <text evidence="8">The sequence shown here is derived from an EMBL/GenBank/DDBJ whole genome shotgun (WGS) entry which is preliminary data.</text>
</comment>
<name>A0A399D6Z2_9BACT</name>
<feature type="transmembrane region" description="Helical" evidence="6">
    <location>
        <begin position="167"/>
        <end position="185"/>
    </location>
</feature>
<feature type="transmembrane region" description="Helical" evidence="6">
    <location>
        <begin position="374"/>
        <end position="396"/>
    </location>
</feature>
<evidence type="ECO:0000256" key="1">
    <source>
        <dbReference type="ARBA" id="ARBA00004141"/>
    </source>
</evidence>
<evidence type="ECO:0000313" key="9">
    <source>
        <dbReference type="Proteomes" id="UP000266441"/>
    </source>
</evidence>
<feature type="domain" description="Major facilitator superfamily (MFS) profile" evidence="7">
    <location>
        <begin position="11"/>
        <end position="406"/>
    </location>
</feature>
<keyword evidence="9" id="KW-1185">Reference proteome</keyword>
<evidence type="ECO:0000259" key="7">
    <source>
        <dbReference type="PROSITE" id="PS50850"/>
    </source>
</evidence>
<feature type="transmembrane region" description="Helical" evidence="6">
    <location>
        <begin position="286"/>
        <end position="306"/>
    </location>
</feature>
<feature type="transmembrane region" description="Helical" evidence="6">
    <location>
        <begin position="346"/>
        <end position="368"/>
    </location>
</feature>
<dbReference type="InterPro" id="IPR036259">
    <property type="entry name" value="MFS_trans_sf"/>
</dbReference>
<keyword evidence="5 6" id="KW-0472">Membrane</keyword>
<evidence type="ECO:0000256" key="3">
    <source>
        <dbReference type="ARBA" id="ARBA00022692"/>
    </source>
</evidence>
<sequence>MKKNNRYKWEVLFLLWFAFLLNQADRQAFNVVLPLIREDLHLSDAQVGSIATIFNLVYALLVPLAGFMGDLFSRKWLVVLSVLFFSIATMFTGFSNSMLMLIMIRSIATGGGEAFYGPANYALLASYHKSTRAFAMSIHQTSYYIGIILSGFVAGYIGEHWGWRSAFYVFGAVGLIHGMILIFRLKDKKEEQRSRSVEKVKISEGLKILFKTPTALILTIGFSGLIFVLTGYLTWMPTYLYENFNMSLSRAGFHSMFYTHLFAFIGIIIAGKYSDMVSKKNPGARLLLQGFGLLAAVPFIVMMGYSNILLTVYIGFAGFGFTRAFFDANTYTLLYDVIPEKYHSSASGVMLTIGFGVGSLAPVVLGVIKPVVGLSLGISSLAVIWIICGLLLLAAYRFYFRKDYEKVHPSLS</sequence>
<accession>A0A399D6Z2</accession>
<dbReference type="PROSITE" id="PS50850">
    <property type="entry name" value="MFS"/>
    <property type="match status" value="1"/>
</dbReference>
<dbReference type="AlphaFoldDB" id="A0A399D6Z2"/>
<dbReference type="InterPro" id="IPR044770">
    <property type="entry name" value="MFS_spinster-like"/>
</dbReference>
<feature type="transmembrane region" description="Helical" evidence="6">
    <location>
        <begin position="215"/>
        <end position="235"/>
    </location>
</feature>
<feature type="transmembrane region" description="Helical" evidence="6">
    <location>
        <begin position="143"/>
        <end position="161"/>
    </location>
</feature>
<dbReference type="Pfam" id="PF07690">
    <property type="entry name" value="MFS_1"/>
    <property type="match status" value="1"/>
</dbReference>
<evidence type="ECO:0000313" key="8">
    <source>
        <dbReference type="EMBL" id="RIH67093.1"/>
    </source>
</evidence>
<keyword evidence="3 6" id="KW-0812">Transmembrane</keyword>
<organism evidence="8 9">
    <name type="scientific">Mariniphaga sediminis</name>
    <dbReference type="NCBI Taxonomy" id="1628158"/>
    <lineage>
        <taxon>Bacteria</taxon>
        <taxon>Pseudomonadati</taxon>
        <taxon>Bacteroidota</taxon>
        <taxon>Bacteroidia</taxon>
        <taxon>Marinilabiliales</taxon>
        <taxon>Prolixibacteraceae</taxon>
        <taxon>Mariniphaga</taxon>
    </lineage>
</organism>
<dbReference type="PANTHER" id="PTHR23505:SF79">
    <property type="entry name" value="PROTEIN SPINSTER"/>
    <property type="match status" value="1"/>
</dbReference>
<proteinExistence type="predicted"/>
<feature type="transmembrane region" description="Helical" evidence="6">
    <location>
        <begin position="76"/>
        <end position="94"/>
    </location>
</feature>
<dbReference type="GO" id="GO:0022857">
    <property type="term" value="F:transmembrane transporter activity"/>
    <property type="evidence" value="ECO:0007669"/>
    <property type="project" value="InterPro"/>
</dbReference>
<feature type="transmembrane region" description="Helical" evidence="6">
    <location>
        <begin position="312"/>
        <end position="334"/>
    </location>
</feature>
<feature type="transmembrane region" description="Helical" evidence="6">
    <location>
        <begin position="255"/>
        <end position="274"/>
    </location>
</feature>
<dbReference type="InterPro" id="IPR011701">
    <property type="entry name" value="MFS"/>
</dbReference>
<dbReference type="PANTHER" id="PTHR23505">
    <property type="entry name" value="SPINSTER"/>
    <property type="match status" value="1"/>
</dbReference>
<evidence type="ECO:0000256" key="4">
    <source>
        <dbReference type="ARBA" id="ARBA00022989"/>
    </source>
</evidence>